<dbReference type="PANTHER" id="PTHR37813">
    <property type="entry name" value="FELS-2 PROPHAGE PROTEIN"/>
    <property type="match status" value="1"/>
</dbReference>
<keyword evidence="2" id="KW-0175">Coiled coil</keyword>
<dbReference type="NCBIfam" id="TIGR01760">
    <property type="entry name" value="tape_meas_TP901"/>
    <property type="match status" value="1"/>
</dbReference>
<reference evidence="6 7" key="1">
    <citation type="submission" date="2020-05" db="EMBL/GenBank/DDBJ databases">
        <title>Whole genome sequencing and identification of novel metabolites from Paenibacillus alvei strain JR949.</title>
        <authorList>
            <person name="Rajendhran J."/>
            <person name="Sree Pranav P."/>
            <person name="Mahalakshmi B."/>
            <person name="Karthikeyan R."/>
        </authorList>
    </citation>
    <scope>NUCLEOTIDE SEQUENCE [LARGE SCALE GENOMIC DNA]</scope>
    <source>
        <strain evidence="6 7">JR949</strain>
    </source>
</reference>
<evidence type="ECO:0000256" key="4">
    <source>
        <dbReference type="SAM" id="Phobius"/>
    </source>
</evidence>
<evidence type="ECO:0000256" key="2">
    <source>
        <dbReference type="SAM" id="Coils"/>
    </source>
</evidence>
<evidence type="ECO:0000256" key="1">
    <source>
        <dbReference type="ARBA" id="ARBA00022612"/>
    </source>
</evidence>
<dbReference type="EMBL" id="JABFOR010000014">
    <property type="protein sequence ID" value="NOJ71410.1"/>
    <property type="molecule type" value="Genomic_DNA"/>
</dbReference>
<accession>A0AAP7DIZ6</accession>
<dbReference type="Proteomes" id="UP000552038">
    <property type="component" value="Unassembled WGS sequence"/>
</dbReference>
<keyword evidence="4" id="KW-0472">Membrane</keyword>
<organism evidence="6 7">
    <name type="scientific">Paenibacillus alvei</name>
    <name type="common">Bacillus alvei</name>
    <dbReference type="NCBI Taxonomy" id="44250"/>
    <lineage>
        <taxon>Bacteria</taxon>
        <taxon>Bacillati</taxon>
        <taxon>Bacillota</taxon>
        <taxon>Bacilli</taxon>
        <taxon>Bacillales</taxon>
        <taxon>Paenibacillaceae</taxon>
        <taxon>Paenibacillus</taxon>
    </lineage>
</organism>
<feature type="region of interest" description="Disordered" evidence="3">
    <location>
        <begin position="841"/>
        <end position="866"/>
    </location>
</feature>
<feature type="domain" description="Phage tail tape measure protein" evidence="5">
    <location>
        <begin position="170"/>
        <end position="369"/>
    </location>
</feature>
<feature type="coiled-coil region" evidence="2">
    <location>
        <begin position="554"/>
        <end position="581"/>
    </location>
</feature>
<feature type="transmembrane region" description="Helical" evidence="4">
    <location>
        <begin position="495"/>
        <end position="515"/>
    </location>
</feature>
<keyword evidence="4" id="KW-1133">Transmembrane helix</keyword>
<evidence type="ECO:0000313" key="6">
    <source>
        <dbReference type="EMBL" id="NOJ71410.1"/>
    </source>
</evidence>
<evidence type="ECO:0000313" key="7">
    <source>
        <dbReference type="Proteomes" id="UP000552038"/>
    </source>
</evidence>
<keyword evidence="1" id="KW-1188">Viral release from host cell</keyword>
<dbReference type="Pfam" id="PF10145">
    <property type="entry name" value="PhageMin_Tail"/>
    <property type="match status" value="1"/>
</dbReference>
<dbReference type="RefSeq" id="WP_171416875.1">
    <property type="nucleotide sequence ID" value="NZ_JABFOR010000014.1"/>
</dbReference>
<dbReference type="AlphaFoldDB" id="A0AAP7DIZ6"/>
<dbReference type="PANTHER" id="PTHR37813:SF1">
    <property type="entry name" value="FELS-2 PROPHAGE PROTEIN"/>
    <property type="match status" value="1"/>
</dbReference>
<sequence>MSNAIDVGGIRATITADTSGFNQGVEKAKAKVRELQESSKQASSSFSALNSRMTELGASASQIDKINDRLKRANPQILERQLAAVRDELKRLGASSSEIDKITGELEKNAKSANSVSKEVNQLGLAYAGLAVAMTAVISKEGVSSAAFEQSLARVKAITGATGEEFEKLRNQAIQLGATTVFTSSDAADAMTYLGMAGFKTTQIMESLPSVLALAAAGQMDLARTADIASNILTGFQLEASEAARVSDVLAKTMTNSNTNIEQLGYAFKYVAPIAASVGVSIEDAAAAIGKLSDAGIQGEMAGTQLRAMLLRLVHPVGESAEILQKLGINIKDASGAILPFTQIIGQFESSFKKLTQAQQAEAASIIAGTEAASGFLTLIKTGSSTLDSFAEDLRNAGGTAEEIAATQMDTLNGAIKEMESALEAVGITIGDKFAPALRSIVEAITGALLGFNNLNPALQTAIIAFVTVAPAVAGAVAAFYALRAALVALQVSVPILFAVSAAVGLVAAGATALISSNNEAAESARKFAQAQKTLNEELDKSPMRRTVAEVQELQAKTEELNGILEERAALQQRLNEIEQMGERGEGTSALWQEASQLADKIEEIDEKLHGLGYENVETATKKFGEMKDAIDESIPALVEMKRAELEDAAAKQEKVTQMEQLSARYKELAAQQSLDESQKQELIQVTDALKKQYPDLHRVMDEEGRIRVENIGLIDDQIDAERRFVDDLVQKNLQIVSVWETQARAQKESIDAQIANLESLLKAMDAVAGTKSQFDLGDDGFYKDTMNKAGLDPLKEQKKKELEAAKEDSYRGQENINTLGRLRDDLKGGDLSKFKSGGVTGGGIDLTSDKKKGKGKKEKKEKTPAQIAAEIRMASLSAERNIYKKRVTGVDF</sequence>
<name>A0AAP7DIZ6_PAEAL</name>
<feature type="transmembrane region" description="Helical" evidence="4">
    <location>
        <begin position="462"/>
        <end position="483"/>
    </location>
</feature>
<gene>
    <name evidence="6" type="ORF">HMI46_12665</name>
</gene>
<comment type="caution">
    <text evidence="6">The sequence shown here is derived from an EMBL/GenBank/DDBJ whole genome shotgun (WGS) entry which is preliminary data.</text>
</comment>
<evidence type="ECO:0000259" key="5">
    <source>
        <dbReference type="Pfam" id="PF10145"/>
    </source>
</evidence>
<proteinExistence type="predicted"/>
<evidence type="ECO:0000256" key="3">
    <source>
        <dbReference type="SAM" id="MobiDB-lite"/>
    </source>
</evidence>
<dbReference type="InterPro" id="IPR010090">
    <property type="entry name" value="Phage_tape_meas"/>
</dbReference>
<keyword evidence="4" id="KW-0812">Transmembrane</keyword>
<protein>
    <submittedName>
        <fullName evidence="6">Phage tail tape measure protein</fullName>
    </submittedName>
</protein>